<comment type="subcellular location">
    <subcellularLocation>
        <location evidence="1 6">Mitochondrion</location>
    </subcellularLocation>
</comment>
<evidence type="ECO:0000256" key="5">
    <source>
        <dbReference type="ARBA" id="ARBA00023128"/>
    </source>
</evidence>
<proteinExistence type="inferred from homology"/>
<comment type="caution">
    <text evidence="8">The sequence shown here is derived from an EMBL/GenBank/DDBJ whole genome shotgun (WGS) entry which is preliminary data.</text>
</comment>
<keyword evidence="9" id="KW-1185">Reference proteome</keyword>
<dbReference type="EMBL" id="JAKMXF010000333">
    <property type="protein sequence ID" value="KAI6648060.1"/>
    <property type="molecule type" value="Genomic_DNA"/>
</dbReference>
<evidence type="ECO:0000256" key="2">
    <source>
        <dbReference type="ARBA" id="ARBA00007769"/>
    </source>
</evidence>
<comment type="similarity">
    <text evidence="2 6">Belongs to the isocitrate and isopropylmalate dehydrogenases family.</text>
</comment>
<dbReference type="AlphaFoldDB" id="A0AAV7JGP2"/>
<dbReference type="PANTHER" id="PTHR11835">
    <property type="entry name" value="DECARBOXYLATING DEHYDROGENASES-ISOCITRATE, ISOPROPYLMALATE, TARTRATE"/>
    <property type="match status" value="1"/>
</dbReference>
<evidence type="ECO:0000259" key="7">
    <source>
        <dbReference type="SMART" id="SM01329"/>
    </source>
</evidence>
<dbReference type="Pfam" id="PF00180">
    <property type="entry name" value="Iso_dh"/>
    <property type="match status" value="1"/>
</dbReference>
<organism evidence="8 9">
    <name type="scientific">Oopsacas minuta</name>
    <dbReference type="NCBI Taxonomy" id="111878"/>
    <lineage>
        <taxon>Eukaryota</taxon>
        <taxon>Metazoa</taxon>
        <taxon>Porifera</taxon>
        <taxon>Hexactinellida</taxon>
        <taxon>Hexasterophora</taxon>
        <taxon>Lyssacinosida</taxon>
        <taxon>Leucopsacidae</taxon>
        <taxon>Oopsacas</taxon>
    </lineage>
</organism>
<dbReference type="Gene3D" id="3.40.718.10">
    <property type="entry name" value="Isopropylmalate Dehydrogenase"/>
    <property type="match status" value="1"/>
</dbReference>
<evidence type="ECO:0000256" key="6">
    <source>
        <dbReference type="RuleBase" id="RU361266"/>
    </source>
</evidence>
<keyword evidence="3 6" id="KW-0816">Tricarboxylic acid cycle</keyword>
<name>A0AAV7JGP2_9METZ</name>
<dbReference type="InterPro" id="IPR019818">
    <property type="entry name" value="IsoCit/isopropylmalate_DH_CS"/>
</dbReference>
<dbReference type="GO" id="GO:0016616">
    <property type="term" value="F:oxidoreductase activity, acting on the CH-OH group of donors, NAD or NADP as acceptor"/>
    <property type="evidence" value="ECO:0007669"/>
    <property type="project" value="InterPro"/>
</dbReference>
<dbReference type="PANTHER" id="PTHR11835:SF42">
    <property type="entry name" value="ISOCITRATE DEHYDROGENASE [NAD] SUBUNIT BETA, MITOCHONDRIAL"/>
    <property type="match status" value="1"/>
</dbReference>
<evidence type="ECO:0000256" key="3">
    <source>
        <dbReference type="ARBA" id="ARBA00022532"/>
    </source>
</evidence>
<evidence type="ECO:0000313" key="9">
    <source>
        <dbReference type="Proteomes" id="UP001165289"/>
    </source>
</evidence>
<feature type="domain" description="Isopropylmalate dehydrogenase-like" evidence="7">
    <location>
        <begin position="37"/>
        <end position="362"/>
    </location>
</feature>
<dbReference type="InterPro" id="IPR024084">
    <property type="entry name" value="IsoPropMal-DH-like_dom"/>
</dbReference>
<dbReference type="NCBIfam" id="TIGR00175">
    <property type="entry name" value="mito_nad_idh"/>
    <property type="match status" value="1"/>
</dbReference>
<keyword evidence="4 6" id="KW-0809">Transit peptide</keyword>
<dbReference type="SUPFAM" id="SSF53659">
    <property type="entry name" value="Isocitrate/Isopropylmalate dehydrogenase-like"/>
    <property type="match status" value="1"/>
</dbReference>
<dbReference type="SMART" id="SM01329">
    <property type="entry name" value="Iso_dh"/>
    <property type="match status" value="1"/>
</dbReference>
<sequence length="384" mass="42423">MLSRECVRFLRALPHKFKVCQMSTESLTKSQYGGRHTVTLIPGDGVGPELAASVKEIFRASKVPVDFEEVIVSGVVSTKEHTLTEALSSINRNGIALKGVLHTPLDTGAIERSLNVQMRLKLDLFANIVYCKSIAGVDCVAPNLDLVIIRENTEGEYSGLEHESIPGVVEYLKVITRQKSLRIAKFAFDFANRYNRKLVTAIHKANIMKLTDGLFLRCCEEVSKLYPNIKFNHVIVDNCCMQLVTNPYQFDVMVMPNLYGNIVSNIGAGLIGGAGIAPGENIGNNAVIYEPGARHTYKTKAFQNVANPTAMLLSSTHMLKHLGLGSSANLIETAIYRVYKNTDIRTMDLGGDSTMSGFVQELGNQIEFLMENPAEIRDRTDPFY</sequence>
<dbReference type="GO" id="GO:0006102">
    <property type="term" value="P:isocitrate metabolic process"/>
    <property type="evidence" value="ECO:0007669"/>
    <property type="project" value="TreeGrafter"/>
</dbReference>
<accession>A0AAV7JGP2</accession>
<keyword evidence="5 6" id="KW-0496">Mitochondrion</keyword>
<protein>
    <recommendedName>
        <fullName evidence="6">Isocitrate dehydrogenase [NAD] subunit, mitochondrial</fullName>
    </recommendedName>
</protein>
<dbReference type="GO" id="GO:0006099">
    <property type="term" value="P:tricarboxylic acid cycle"/>
    <property type="evidence" value="ECO:0007669"/>
    <property type="project" value="UniProtKB-UniRule"/>
</dbReference>
<dbReference type="GO" id="GO:0000287">
    <property type="term" value="F:magnesium ion binding"/>
    <property type="evidence" value="ECO:0007669"/>
    <property type="project" value="UniProtKB-UniRule"/>
</dbReference>
<evidence type="ECO:0000256" key="1">
    <source>
        <dbReference type="ARBA" id="ARBA00004173"/>
    </source>
</evidence>
<dbReference type="FunFam" id="3.40.718.10:FF:000001">
    <property type="entry name" value="Isocitrate dehydrogenase [NAD] subunit, mitochondrial"/>
    <property type="match status" value="1"/>
</dbReference>
<dbReference type="GO" id="GO:0051287">
    <property type="term" value="F:NAD binding"/>
    <property type="evidence" value="ECO:0007669"/>
    <property type="project" value="UniProtKB-UniRule"/>
</dbReference>
<evidence type="ECO:0000256" key="4">
    <source>
        <dbReference type="ARBA" id="ARBA00022946"/>
    </source>
</evidence>
<reference evidence="8 9" key="1">
    <citation type="journal article" date="2023" name="BMC Biol.">
        <title>The compact genome of the sponge Oopsacas minuta (Hexactinellida) is lacking key metazoan core genes.</title>
        <authorList>
            <person name="Santini S."/>
            <person name="Schenkelaars Q."/>
            <person name="Jourda C."/>
            <person name="Duchesne M."/>
            <person name="Belahbib H."/>
            <person name="Rocher C."/>
            <person name="Selva M."/>
            <person name="Riesgo A."/>
            <person name="Vervoort M."/>
            <person name="Leys S.P."/>
            <person name="Kodjabachian L."/>
            <person name="Le Bivic A."/>
            <person name="Borchiellini C."/>
            <person name="Claverie J.M."/>
            <person name="Renard E."/>
        </authorList>
    </citation>
    <scope>NUCLEOTIDE SEQUENCE [LARGE SCALE GENOMIC DNA]</scope>
    <source>
        <strain evidence="8">SPO-2</strain>
    </source>
</reference>
<dbReference type="GO" id="GO:0005739">
    <property type="term" value="C:mitochondrion"/>
    <property type="evidence" value="ECO:0007669"/>
    <property type="project" value="UniProtKB-SubCell"/>
</dbReference>
<dbReference type="Proteomes" id="UP001165289">
    <property type="component" value="Unassembled WGS sequence"/>
</dbReference>
<evidence type="ECO:0000313" key="8">
    <source>
        <dbReference type="EMBL" id="KAI6648060.1"/>
    </source>
</evidence>
<gene>
    <name evidence="8" type="ORF">LOD99_8262</name>
</gene>
<dbReference type="InterPro" id="IPR004434">
    <property type="entry name" value="Isocitrate_DH_NAD"/>
</dbReference>
<dbReference type="PROSITE" id="PS00470">
    <property type="entry name" value="IDH_IMDH"/>
    <property type="match status" value="1"/>
</dbReference>